<organism evidence="1 2">
    <name type="scientific">Glossina austeni</name>
    <name type="common">Savannah tsetse fly</name>
    <dbReference type="NCBI Taxonomy" id="7395"/>
    <lineage>
        <taxon>Eukaryota</taxon>
        <taxon>Metazoa</taxon>
        <taxon>Ecdysozoa</taxon>
        <taxon>Arthropoda</taxon>
        <taxon>Hexapoda</taxon>
        <taxon>Insecta</taxon>
        <taxon>Pterygota</taxon>
        <taxon>Neoptera</taxon>
        <taxon>Endopterygota</taxon>
        <taxon>Diptera</taxon>
        <taxon>Brachycera</taxon>
        <taxon>Muscomorpha</taxon>
        <taxon>Hippoboscoidea</taxon>
        <taxon>Glossinidae</taxon>
        <taxon>Glossina</taxon>
    </lineage>
</organism>
<dbReference type="Proteomes" id="UP000078200">
    <property type="component" value="Unassembled WGS sequence"/>
</dbReference>
<evidence type="ECO:0000313" key="1">
    <source>
        <dbReference type="EnsemblMetazoa" id="GAUT016942-PA"/>
    </source>
</evidence>
<proteinExistence type="predicted"/>
<dbReference type="AlphaFoldDB" id="A0A1A9UVF8"/>
<evidence type="ECO:0000313" key="2">
    <source>
        <dbReference type="Proteomes" id="UP000078200"/>
    </source>
</evidence>
<protein>
    <submittedName>
        <fullName evidence="1">Carbohydrate sulfotransferase</fullName>
    </submittedName>
</protein>
<accession>A0A1A9UVF8</accession>
<dbReference type="VEuPathDB" id="VectorBase:GAUT016942"/>
<sequence length="343" mass="38876">MLMTKSSTTTKTTAKTTATVTSCLKSQLVSASTSFSSIASMKLRMTSLSCNRFFNRQSLLIFLAALLFLCSLQIPVIRGAFEDGNNNNVKITEQSLELTQTINMQRQEYMQKQCETLGYNILDLNDLTEQQMEHMIVDRKHKLLYCYVPKCLKQKNRLLKPLPLKYLRFSKGLCSKIKEESVMASNKCPPALCPVLKDDDALKLERGINLHLFARRLHKLQRQGGFFPILDTGTVLIFYNLCGFTMCSQYPISHLTSLSVCRRNKRARDKVEMSMCSNTTSAKRDQCKESALLVPPDFETHIQLCKLTNGLQRIISVRTHTPIYADKLELTAANTMKSDVSDS</sequence>
<keyword evidence="2" id="KW-1185">Reference proteome</keyword>
<name>A0A1A9UVF8_GLOAU</name>
<dbReference type="EnsemblMetazoa" id="GAUT016942-RA">
    <property type="protein sequence ID" value="GAUT016942-PA"/>
    <property type="gene ID" value="GAUT016942"/>
</dbReference>
<reference evidence="1" key="1">
    <citation type="submission" date="2020-05" db="UniProtKB">
        <authorList>
            <consortium name="EnsemblMetazoa"/>
        </authorList>
    </citation>
    <scope>IDENTIFICATION</scope>
    <source>
        <strain evidence="1">TTRI</strain>
    </source>
</reference>
<dbReference type="STRING" id="7395.A0A1A9UVF8"/>